<evidence type="ECO:0000256" key="5">
    <source>
        <dbReference type="ARBA" id="ARBA00022840"/>
    </source>
</evidence>
<evidence type="ECO:0000256" key="8">
    <source>
        <dbReference type="ARBA" id="ARBA00023136"/>
    </source>
</evidence>
<keyword evidence="9" id="KW-1135">Mitochondrion nucleoid</keyword>
<keyword evidence="7" id="KW-0496">Mitochondrion</keyword>
<feature type="region of interest" description="Disordered" evidence="10">
    <location>
        <begin position="185"/>
        <end position="214"/>
    </location>
</feature>
<keyword evidence="8" id="KW-0472">Membrane</keyword>
<organism evidence="12 13">
    <name type="scientific">Hibiscus sabdariffa</name>
    <name type="common">roselle</name>
    <dbReference type="NCBI Taxonomy" id="183260"/>
    <lineage>
        <taxon>Eukaryota</taxon>
        <taxon>Viridiplantae</taxon>
        <taxon>Streptophyta</taxon>
        <taxon>Embryophyta</taxon>
        <taxon>Tracheophyta</taxon>
        <taxon>Spermatophyta</taxon>
        <taxon>Magnoliopsida</taxon>
        <taxon>eudicotyledons</taxon>
        <taxon>Gunneridae</taxon>
        <taxon>Pentapetalae</taxon>
        <taxon>rosids</taxon>
        <taxon>malvids</taxon>
        <taxon>Malvales</taxon>
        <taxon>Malvaceae</taxon>
        <taxon>Malvoideae</taxon>
        <taxon>Hibiscus</taxon>
    </lineage>
</organism>
<dbReference type="Proteomes" id="UP001472677">
    <property type="component" value="Unassembled WGS sequence"/>
</dbReference>
<dbReference type="EMBL" id="JBBPBM010000108">
    <property type="protein sequence ID" value="KAK8507494.1"/>
    <property type="molecule type" value="Genomic_DNA"/>
</dbReference>
<feature type="compositionally biased region" description="Low complexity" evidence="10">
    <location>
        <begin position="46"/>
        <end position="71"/>
    </location>
</feature>
<keyword evidence="4" id="KW-0999">Mitochondrion inner membrane</keyword>
<dbReference type="Pfam" id="PF00004">
    <property type="entry name" value="AAA"/>
    <property type="match status" value="1"/>
</dbReference>
<evidence type="ECO:0000256" key="2">
    <source>
        <dbReference type="ARBA" id="ARBA00004436"/>
    </source>
</evidence>
<keyword evidence="3" id="KW-0547">Nucleotide-binding</keyword>
<reference evidence="12 13" key="1">
    <citation type="journal article" date="2024" name="G3 (Bethesda)">
        <title>Genome assembly of Hibiscus sabdariffa L. provides insights into metabolisms of medicinal natural products.</title>
        <authorList>
            <person name="Kim T."/>
        </authorList>
    </citation>
    <scope>NUCLEOTIDE SEQUENCE [LARGE SCALE GENOMIC DNA]</scope>
    <source>
        <strain evidence="12">TK-2024</strain>
        <tissue evidence="12">Old leaves</tissue>
    </source>
</reference>
<proteinExistence type="predicted"/>
<evidence type="ECO:0000313" key="12">
    <source>
        <dbReference type="EMBL" id="KAK8507494.1"/>
    </source>
</evidence>
<keyword evidence="5" id="KW-0067">ATP-binding</keyword>
<evidence type="ECO:0000256" key="7">
    <source>
        <dbReference type="ARBA" id="ARBA00023128"/>
    </source>
</evidence>
<protein>
    <recommendedName>
        <fullName evidence="11">AAA+ ATPase domain-containing protein</fullName>
    </recommendedName>
</protein>
<feature type="region of interest" description="Disordered" evidence="10">
    <location>
        <begin position="45"/>
        <end position="97"/>
    </location>
</feature>
<keyword evidence="13" id="KW-1185">Reference proteome</keyword>
<comment type="caution">
    <text evidence="12">The sequence shown here is derived from an EMBL/GenBank/DDBJ whole genome shotgun (WGS) entry which is preliminary data.</text>
</comment>
<dbReference type="SMART" id="SM00382">
    <property type="entry name" value="AAA"/>
    <property type="match status" value="1"/>
</dbReference>
<evidence type="ECO:0000256" key="3">
    <source>
        <dbReference type="ARBA" id="ARBA00022741"/>
    </source>
</evidence>
<evidence type="ECO:0000259" key="11">
    <source>
        <dbReference type="SMART" id="SM00382"/>
    </source>
</evidence>
<evidence type="ECO:0000256" key="4">
    <source>
        <dbReference type="ARBA" id="ARBA00022792"/>
    </source>
</evidence>
<evidence type="ECO:0000313" key="13">
    <source>
        <dbReference type="Proteomes" id="UP001472677"/>
    </source>
</evidence>
<dbReference type="PANTHER" id="PTHR23075:SF0">
    <property type="entry name" value="ATPASE FAMILY AAA DOMAIN-CONTAINING PROTEIN 3"/>
    <property type="match status" value="1"/>
</dbReference>
<dbReference type="InterPro" id="IPR003593">
    <property type="entry name" value="AAA+_ATPase"/>
</dbReference>
<keyword evidence="6" id="KW-0175">Coiled coil</keyword>
<feature type="compositionally biased region" description="Basic and acidic residues" evidence="10">
    <location>
        <begin position="72"/>
        <end position="86"/>
    </location>
</feature>
<dbReference type="PANTHER" id="PTHR23075">
    <property type="entry name" value="PUTATIVE ATP-ASE"/>
    <property type="match status" value="1"/>
</dbReference>
<comment type="subcellular location">
    <subcellularLocation>
        <location evidence="1">Mitochondrion inner membrane</location>
    </subcellularLocation>
    <subcellularLocation>
        <location evidence="2">Mitochondrion matrix</location>
        <location evidence="2">Mitochondrion nucleoid</location>
    </subcellularLocation>
</comment>
<feature type="domain" description="AAA+ ATPase" evidence="11">
    <location>
        <begin position="393"/>
        <end position="526"/>
    </location>
</feature>
<sequence>MAKPYMMGVSSAFAAASAAAAAASFLPQANNNVAFADGPFNIPLFSPSSSGSPQSSPAQLQSQPSPQPAAGADKEASGNARVRNDNPRTSSAGFDPEALERGAKALREISSSSNAKKAFELMKKQEETRQAELAERAAEFKAMQAQAETERQRVIYDEQKKLTQHQAQTKSQMARYEDELARKRMQAENEHQRARNQELVKMQEESAIRQEQARRATEEQIQAQRRQTEREKAEIERETIRVRAMAEAEGRAHEAKLAEEVNRRMLVDRANAEREKWFASHFDRSKQAGCGCWRGDCSCSRSLHHQNFALLYLSQQFLGILGQPSLIRESSRGKYPWSGIFTRSMSTLSRSGDKVSPSKNGNGFGDVILHPSLQKRIQQLAGATANTKIHQAPFRNMLFYGPPGTGKTMAARELASKSGLDYALMTGGDVAPLGPQAVTKIHQLFDWAKKSKRGLLLFIDEADAFLCERNKTYMSEAQRSALNALLFRTGDQSKDIVLALATNRPGDLDSAVADRIDEVLEFPLPGEDERFKLVKLYLDKYIAQAGSRKPGLLQNIFRKQQQKIEIKGLGDDILREAAAKTDGFSGREIAKLMASVQAAVYGSENCVLDPTLFREVVDYKVAEHQQRRKLAAADGGRV</sequence>
<dbReference type="InterPro" id="IPR027417">
    <property type="entry name" value="P-loop_NTPase"/>
</dbReference>
<evidence type="ECO:0000256" key="6">
    <source>
        <dbReference type="ARBA" id="ARBA00023054"/>
    </source>
</evidence>
<dbReference type="Gene3D" id="3.40.50.300">
    <property type="entry name" value="P-loop containing nucleotide triphosphate hydrolases"/>
    <property type="match status" value="1"/>
</dbReference>
<dbReference type="SUPFAM" id="SSF52540">
    <property type="entry name" value="P-loop containing nucleoside triphosphate hydrolases"/>
    <property type="match status" value="1"/>
</dbReference>
<name>A0ABR2BK13_9ROSI</name>
<evidence type="ECO:0000256" key="1">
    <source>
        <dbReference type="ARBA" id="ARBA00004273"/>
    </source>
</evidence>
<accession>A0ABR2BK13</accession>
<dbReference type="Pfam" id="PF12037">
    <property type="entry name" value="ATAD3_N"/>
    <property type="match status" value="1"/>
</dbReference>
<evidence type="ECO:0000256" key="10">
    <source>
        <dbReference type="SAM" id="MobiDB-lite"/>
    </source>
</evidence>
<dbReference type="InterPro" id="IPR003959">
    <property type="entry name" value="ATPase_AAA_core"/>
</dbReference>
<evidence type="ECO:0000256" key="9">
    <source>
        <dbReference type="ARBA" id="ARBA00023271"/>
    </source>
</evidence>
<gene>
    <name evidence="12" type="ORF">V6N12_072751</name>
</gene>
<dbReference type="InterPro" id="IPR021911">
    <property type="entry name" value="ATAD3_N"/>
</dbReference>